<protein>
    <submittedName>
        <fullName evidence="2">Uncharacterized protein</fullName>
    </submittedName>
</protein>
<accession>A0AAV4SDZ2</accession>
<proteinExistence type="predicted"/>
<dbReference type="Proteomes" id="UP001054945">
    <property type="component" value="Unassembled WGS sequence"/>
</dbReference>
<gene>
    <name evidence="2" type="ORF">CEXT_409261</name>
</gene>
<dbReference type="AlphaFoldDB" id="A0AAV4SDZ2"/>
<sequence>MIDGDRAIERYYCRRIVESKSEVIRIFVSCRPHYIFSFCYKTSDNHRYPWKATSPYKLAYEPQPRLDIQVFYPHTLNKNVEFSRYTKKKKKKKKKKKERRLRNEKKSVYTT</sequence>
<name>A0AAV4SDZ2_CAEEX</name>
<dbReference type="EMBL" id="BPLR01009523">
    <property type="protein sequence ID" value="GIY32548.1"/>
    <property type="molecule type" value="Genomic_DNA"/>
</dbReference>
<evidence type="ECO:0000313" key="2">
    <source>
        <dbReference type="EMBL" id="GIY32548.1"/>
    </source>
</evidence>
<organism evidence="2 3">
    <name type="scientific">Caerostris extrusa</name>
    <name type="common">Bark spider</name>
    <name type="synonym">Caerostris bankana</name>
    <dbReference type="NCBI Taxonomy" id="172846"/>
    <lineage>
        <taxon>Eukaryota</taxon>
        <taxon>Metazoa</taxon>
        <taxon>Ecdysozoa</taxon>
        <taxon>Arthropoda</taxon>
        <taxon>Chelicerata</taxon>
        <taxon>Arachnida</taxon>
        <taxon>Araneae</taxon>
        <taxon>Araneomorphae</taxon>
        <taxon>Entelegynae</taxon>
        <taxon>Araneoidea</taxon>
        <taxon>Araneidae</taxon>
        <taxon>Caerostris</taxon>
    </lineage>
</organism>
<keyword evidence="3" id="KW-1185">Reference proteome</keyword>
<reference evidence="2 3" key="1">
    <citation type="submission" date="2021-06" db="EMBL/GenBank/DDBJ databases">
        <title>Caerostris extrusa draft genome.</title>
        <authorList>
            <person name="Kono N."/>
            <person name="Arakawa K."/>
        </authorList>
    </citation>
    <scope>NUCLEOTIDE SEQUENCE [LARGE SCALE GENOMIC DNA]</scope>
</reference>
<evidence type="ECO:0000256" key="1">
    <source>
        <dbReference type="SAM" id="MobiDB-lite"/>
    </source>
</evidence>
<feature type="region of interest" description="Disordered" evidence="1">
    <location>
        <begin position="83"/>
        <end position="111"/>
    </location>
</feature>
<evidence type="ECO:0000313" key="3">
    <source>
        <dbReference type="Proteomes" id="UP001054945"/>
    </source>
</evidence>
<comment type="caution">
    <text evidence="2">The sequence shown here is derived from an EMBL/GenBank/DDBJ whole genome shotgun (WGS) entry which is preliminary data.</text>
</comment>
<feature type="compositionally biased region" description="Basic residues" evidence="1">
    <location>
        <begin position="85"/>
        <end position="103"/>
    </location>
</feature>